<dbReference type="OrthoDB" id="5572644at2"/>
<proteinExistence type="predicted"/>
<keyword evidence="2" id="KW-1185">Reference proteome</keyword>
<organism evidence="1 2">
    <name type="scientific">Lampropedia aestuarii</name>
    <dbReference type="NCBI Taxonomy" id="2562762"/>
    <lineage>
        <taxon>Bacteria</taxon>
        <taxon>Pseudomonadati</taxon>
        <taxon>Pseudomonadota</taxon>
        <taxon>Betaproteobacteria</taxon>
        <taxon>Burkholderiales</taxon>
        <taxon>Comamonadaceae</taxon>
        <taxon>Lampropedia</taxon>
    </lineage>
</organism>
<gene>
    <name evidence="1" type="ORF">E8K88_05175</name>
</gene>
<dbReference type="AlphaFoldDB" id="A0A4S5BY29"/>
<evidence type="ECO:0000313" key="1">
    <source>
        <dbReference type="EMBL" id="THJ34988.1"/>
    </source>
</evidence>
<dbReference type="EMBL" id="SSWX01000005">
    <property type="protein sequence ID" value="THJ34988.1"/>
    <property type="molecule type" value="Genomic_DNA"/>
</dbReference>
<name>A0A4S5BY29_9BURK</name>
<sequence>MPGALAQDSLEKPLLRTPLTLRRAVQELLKHGWLEHGTKPRLFKTIATETVRINQLLEPLDLEAKVDELRGLAFASVLPDFLNDDAEQDEWAHPLMFRQRLTLEHSLVLAILRREFIQQEQQGGVGVAVRMAVDDLLLQLDTFIDRSGSDMQDRKRVLTALEALRKHGVVSELDAQDYIGIRPMIVHLANPENLQALLQHLKNLSAQASSAGQSTDDGDDTAQEA</sequence>
<reference evidence="1 2" key="1">
    <citation type="submission" date="2019-04" db="EMBL/GenBank/DDBJ databases">
        <title>Lampropedia sp YIM MLB12 draf genome.</title>
        <authorList>
            <person name="Wang Y.-X."/>
        </authorList>
    </citation>
    <scope>NUCLEOTIDE SEQUENCE [LARGE SCALE GENOMIC DNA]</scope>
    <source>
        <strain evidence="1 2">YIM MLB12</strain>
    </source>
</reference>
<accession>A0A4S5BY29</accession>
<evidence type="ECO:0000313" key="2">
    <source>
        <dbReference type="Proteomes" id="UP000306236"/>
    </source>
</evidence>
<comment type="caution">
    <text evidence="1">The sequence shown here is derived from an EMBL/GenBank/DDBJ whole genome shotgun (WGS) entry which is preliminary data.</text>
</comment>
<dbReference type="Proteomes" id="UP000306236">
    <property type="component" value="Unassembled WGS sequence"/>
</dbReference>
<dbReference type="Pfam" id="PF13835">
    <property type="entry name" value="DUF4194"/>
    <property type="match status" value="1"/>
</dbReference>
<dbReference type="InterPro" id="IPR025449">
    <property type="entry name" value="JetB"/>
</dbReference>
<protein>
    <submittedName>
        <fullName evidence="1">DUF4194 domain-containing protein</fullName>
    </submittedName>
</protein>